<protein>
    <submittedName>
        <fullName evidence="3">Uncharacterized protein</fullName>
    </submittedName>
</protein>
<accession>A0A7D5QNS9</accession>
<feature type="region of interest" description="Disordered" evidence="1">
    <location>
        <begin position="1"/>
        <end position="20"/>
    </location>
</feature>
<keyword evidence="2" id="KW-0472">Membrane</keyword>
<dbReference type="KEGG" id="halu:HUG12_21340"/>
<feature type="transmembrane region" description="Helical" evidence="2">
    <location>
        <begin position="47"/>
        <end position="69"/>
    </location>
</feature>
<organism evidence="3 4">
    <name type="scientific">Halorarum salinum</name>
    <dbReference type="NCBI Taxonomy" id="2743089"/>
    <lineage>
        <taxon>Archaea</taxon>
        <taxon>Methanobacteriati</taxon>
        <taxon>Methanobacteriota</taxon>
        <taxon>Stenosarchaea group</taxon>
        <taxon>Halobacteria</taxon>
        <taxon>Halobacteriales</taxon>
        <taxon>Haloferacaceae</taxon>
        <taxon>Halorarum</taxon>
    </lineage>
</organism>
<keyword evidence="2" id="KW-1133">Transmembrane helix</keyword>
<keyword evidence="3" id="KW-0614">Plasmid</keyword>
<gene>
    <name evidence="3" type="ORF">HUG12_21340</name>
</gene>
<dbReference type="RefSeq" id="WP_179270907.1">
    <property type="nucleotide sequence ID" value="NZ_CP058580.1"/>
</dbReference>
<sequence>MAQSQTAERGTAGRSSGFGTLGWFSLLGFLIMGLLYVLDVAEIADSILPPMATLLVAVVAGIGALLFYVGNDPTAGRR</sequence>
<keyword evidence="4" id="KW-1185">Reference proteome</keyword>
<keyword evidence="2" id="KW-0812">Transmembrane</keyword>
<evidence type="ECO:0000256" key="2">
    <source>
        <dbReference type="SAM" id="Phobius"/>
    </source>
</evidence>
<evidence type="ECO:0000256" key="1">
    <source>
        <dbReference type="SAM" id="MobiDB-lite"/>
    </source>
</evidence>
<dbReference type="AlphaFoldDB" id="A0A7D5QNS9"/>
<geneLocation type="plasmid" evidence="3 4">
    <name>unnamed1</name>
</geneLocation>
<feature type="transmembrane region" description="Helical" evidence="2">
    <location>
        <begin position="21"/>
        <end position="41"/>
    </location>
</feature>
<feature type="compositionally biased region" description="Polar residues" evidence="1">
    <location>
        <begin position="1"/>
        <end position="18"/>
    </location>
</feature>
<dbReference type="Proteomes" id="UP000509626">
    <property type="component" value="Plasmid unnamed1"/>
</dbReference>
<dbReference type="GeneID" id="56040061"/>
<dbReference type="EMBL" id="CP058580">
    <property type="protein sequence ID" value="QLG64325.1"/>
    <property type="molecule type" value="Genomic_DNA"/>
</dbReference>
<name>A0A7D5QNS9_9EURY</name>
<proteinExistence type="predicted"/>
<evidence type="ECO:0000313" key="4">
    <source>
        <dbReference type="Proteomes" id="UP000509626"/>
    </source>
</evidence>
<evidence type="ECO:0000313" key="3">
    <source>
        <dbReference type="EMBL" id="QLG64325.1"/>
    </source>
</evidence>
<reference evidence="3 4" key="1">
    <citation type="submission" date="2020-06" db="EMBL/GenBank/DDBJ databases">
        <title>NJ-3-1, isolated from saline soil.</title>
        <authorList>
            <person name="Cui H.L."/>
            <person name="Shi X."/>
        </authorList>
    </citation>
    <scope>NUCLEOTIDE SEQUENCE [LARGE SCALE GENOMIC DNA]</scope>
    <source>
        <strain evidence="3 4">NJ-3-1</strain>
        <plasmid evidence="3 4">unnamed1</plasmid>
    </source>
</reference>
<dbReference type="OrthoDB" id="241059at2157"/>